<keyword evidence="2" id="KW-0472">Membrane</keyword>
<keyword evidence="5" id="KW-1185">Reference proteome</keyword>
<evidence type="ECO:0000256" key="1">
    <source>
        <dbReference type="SAM" id="MobiDB-lite"/>
    </source>
</evidence>
<dbReference type="Proteomes" id="UP001183388">
    <property type="component" value="Unassembled WGS sequence"/>
</dbReference>
<keyword evidence="2" id="KW-1133">Transmembrane helix</keyword>
<evidence type="ECO:0000313" key="4">
    <source>
        <dbReference type="EMBL" id="MDT0307627.1"/>
    </source>
</evidence>
<feature type="compositionally biased region" description="Pro residues" evidence="1">
    <location>
        <begin position="139"/>
        <end position="157"/>
    </location>
</feature>
<dbReference type="PANTHER" id="PTHR33392:SF6">
    <property type="entry name" value="POLYISOPRENYL-TEICHOIC ACID--PEPTIDOGLYCAN TEICHOIC ACID TRANSFERASE TAGU"/>
    <property type="match status" value="1"/>
</dbReference>
<dbReference type="InterPro" id="IPR050922">
    <property type="entry name" value="LytR/CpsA/Psr_CW_biosynth"/>
</dbReference>
<evidence type="ECO:0000313" key="5">
    <source>
        <dbReference type="Proteomes" id="UP001183388"/>
    </source>
</evidence>
<keyword evidence="2" id="KW-0812">Transmembrane</keyword>
<accession>A0ABU2L8F9</accession>
<comment type="caution">
    <text evidence="4">The sequence shown here is derived from an EMBL/GenBank/DDBJ whole genome shotgun (WGS) entry which is preliminary data.</text>
</comment>
<feature type="compositionally biased region" description="Low complexity" evidence="1">
    <location>
        <begin position="128"/>
        <end position="138"/>
    </location>
</feature>
<dbReference type="PANTHER" id="PTHR33392">
    <property type="entry name" value="POLYISOPRENYL-TEICHOIC ACID--PEPTIDOGLYCAN TEICHOIC ACID TRANSFERASE TAGU"/>
    <property type="match status" value="1"/>
</dbReference>
<feature type="domain" description="LytR/CpsA/Psr regulator C-terminal" evidence="3">
    <location>
        <begin position="506"/>
        <end position="593"/>
    </location>
</feature>
<reference evidence="5" key="1">
    <citation type="submission" date="2023-07" db="EMBL/GenBank/DDBJ databases">
        <title>30 novel species of actinomycetes from the DSMZ collection.</title>
        <authorList>
            <person name="Nouioui I."/>
        </authorList>
    </citation>
    <scope>NUCLEOTIDE SEQUENCE [LARGE SCALE GENOMIC DNA]</scope>
    <source>
        <strain evidence="5">DSM 44917</strain>
    </source>
</reference>
<feature type="compositionally biased region" description="Low complexity" evidence="1">
    <location>
        <begin position="158"/>
        <end position="181"/>
    </location>
</feature>
<dbReference type="EMBL" id="JAVREN010000013">
    <property type="protein sequence ID" value="MDT0307627.1"/>
    <property type="molecule type" value="Genomic_DNA"/>
</dbReference>
<protein>
    <submittedName>
        <fullName evidence="4">LytR C-terminal domain-containing protein</fullName>
    </submittedName>
</protein>
<evidence type="ECO:0000256" key="2">
    <source>
        <dbReference type="SAM" id="Phobius"/>
    </source>
</evidence>
<feature type="compositionally biased region" description="Gly residues" evidence="1">
    <location>
        <begin position="40"/>
        <end position="53"/>
    </location>
</feature>
<feature type="region of interest" description="Disordered" evidence="1">
    <location>
        <begin position="1"/>
        <end position="185"/>
    </location>
</feature>
<dbReference type="Gene3D" id="3.40.630.190">
    <property type="entry name" value="LCP protein"/>
    <property type="match status" value="1"/>
</dbReference>
<dbReference type="Pfam" id="PF13399">
    <property type="entry name" value="LytR_C"/>
    <property type="match status" value="1"/>
</dbReference>
<gene>
    <name evidence="4" type="ORF">RM780_11715</name>
</gene>
<organism evidence="4 5">
    <name type="scientific">Streptomyces boetiae</name>
    <dbReference type="NCBI Taxonomy" id="3075541"/>
    <lineage>
        <taxon>Bacteria</taxon>
        <taxon>Bacillati</taxon>
        <taxon>Actinomycetota</taxon>
        <taxon>Actinomycetes</taxon>
        <taxon>Kitasatosporales</taxon>
        <taxon>Streptomycetaceae</taxon>
        <taxon>Streptomyces</taxon>
    </lineage>
</organism>
<evidence type="ECO:0000259" key="3">
    <source>
        <dbReference type="Pfam" id="PF13399"/>
    </source>
</evidence>
<sequence>MNDRQDPYGPAHGYDEYGRPLYGTVRPPAPDGSREDDPYGPGGEDYGPDGGPSGAPEGYDPAGGYGYGAAQPPTRPAPGYQPYPDYRDHREAPSGPPGPADQGQGQGHDQGYGYGGTYGDGYGGYDYGTGEQPAVADPAPHPAGPPAQPPPDLPPQRAPGGETPGRAAAPGTAPAPGARPADPYDTGQFAFVEEGAEDSQDVIDWLKFTESRTERREEAKRRSRNRRRFLAVLLVLALLGGTGWLWASGRLPGFGEPGASTAVAEERDVIVVHLRQADSDETATALLVANETEGSGTTLLLPNDLSVTTDGGTVPLSQAVLDEPAGAVRDALGGLLGADIRGTWRLGTPYLEILVDLVGGVTLTTDAEVPGEDGEEPLVPRGENVRLDGRAAVAYATHSTDEEPPAAQLSRFGQVLQAVLERMPSGEEAAIRTTEAIPQVTDPSLPAGELGASLGRLAGYAQGDAYQTVPLPVEEDGTLSDATSDGLVADILGGSVSNADPDGAPRIAIRDAGGDGAAAEAARVTLVNGGFTVVDSRTADRSERETRIAYADEAHRGPAEEVARTLGLDPAEVVTQGEGAANADVTIVLGGDYGQ</sequence>
<feature type="compositionally biased region" description="Gly residues" evidence="1">
    <location>
        <begin position="104"/>
        <end position="127"/>
    </location>
</feature>
<feature type="transmembrane region" description="Helical" evidence="2">
    <location>
        <begin position="229"/>
        <end position="247"/>
    </location>
</feature>
<proteinExistence type="predicted"/>
<name>A0ABU2L8F9_9ACTN</name>
<dbReference type="RefSeq" id="WP_311630576.1">
    <property type="nucleotide sequence ID" value="NZ_JAVREN010000013.1"/>
</dbReference>
<dbReference type="InterPro" id="IPR027381">
    <property type="entry name" value="LytR/CpsA/Psr_C"/>
</dbReference>